<keyword evidence="1" id="KW-0805">Transcription regulation</keyword>
<feature type="compositionally biased region" description="Low complexity" evidence="4">
    <location>
        <begin position="418"/>
        <end position="434"/>
    </location>
</feature>
<protein>
    <submittedName>
        <fullName evidence="6">Helix-turn-helix transcriptional regulator</fullName>
    </submittedName>
</protein>
<evidence type="ECO:0000313" key="6">
    <source>
        <dbReference type="EMBL" id="UGS25005.1"/>
    </source>
</evidence>
<feature type="region of interest" description="Disordered" evidence="4">
    <location>
        <begin position="413"/>
        <end position="435"/>
    </location>
</feature>
<reference evidence="6 7" key="1">
    <citation type="submission" date="2023-01" db="EMBL/GenBank/DDBJ databases">
        <title>Characterization of estradiol degrading bacteria Microbacterium sp. MZT7 and reveal degrading genes through genome analysis.</title>
        <authorList>
            <person name="Hao P."/>
            <person name="Gao Y."/>
        </authorList>
    </citation>
    <scope>NUCLEOTIDE SEQUENCE [LARGE SCALE GENOMIC DNA]</scope>
    <source>
        <strain evidence="6 7">MZT7</strain>
    </source>
</reference>
<dbReference type="RefSeq" id="WP_231818871.1">
    <property type="nucleotide sequence ID" value="NZ_CP082781.1"/>
</dbReference>
<dbReference type="PRINTS" id="PR00038">
    <property type="entry name" value="HTHLUXR"/>
</dbReference>
<dbReference type="PANTHER" id="PTHR44688:SF16">
    <property type="entry name" value="DNA-BINDING TRANSCRIPTIONAL ACTIVATOR DEVR_DOSR"/>
    <property type="match status" value="1"/>
</dbReference>
<feature type="domain" description="HTH luxR-type" evidence="5">
    <location>
        <begin position="445"/>
        <end position="508"/>
    </location>
</feature>
<dbReference type="CDD" id="cd06170">
    <property type="entry name" value="LuxR_C_like"/>
    <property type="match status" value="1"/>
</dbReference>
<dbReference type="PROSITE" id="PS00622">
    <property type="entry name" value="HTH_LUXR_1"/>
    <property type="match status" value="1"/>
</dbReference>
<evidence type="ECO:0000313" key="7">
    <source>
        <dbReference type="Proteomes" id="UP001199642"/>
    </source>
</evidence>
<dbReference type="SUPFAM" id="SSF46894">
    <property type="entry name" value="C-terminal effector domain of the bipartite response regulators"/>
    <property type="match status" value="1"/>
</dbReference>
<keyword evidence="3" id="KW-0804">Transcription</keyword>
<dbReference type="Pfam" id="PF00196">
    <property type="entry name" value="GerE"/>
    <property type="match status" value="1"/>
</dbReference>
<dbReference type="SMART" id="SM00421">
    <property type="entry name" value="HTH_LUXR"/>
    <property type="match status" value="1"/>
</dbReference>
<evidence type="ECO:0000259" key="5">
    <source>
        <dbReference type="PROSITE" id="PS50043"/>
    </source>
</evidence>
<evidence type="ECO:0000256" key="4">
    <source>
        <dbReference type="SAM" id="MobiDB-lite"/>
    </source>
</evidence>
<dbReference type="InterPro" id="IPR016032">
    <property type="entry name" value="Sig_transdc_resp-reg_C-effctor"/>
</dbReference>
<dbReference type="Proteomes" id="UP001199642">
    <property type="component" value="Chromosome"/>
</dbReference>
<evidence type="ECO:0000256" key="3">
    <source>
        <dbReference type="ARBA" id="ARBA00023163"/>
    </source>
</evidence>
<dbReference type="InterPro" id="IPR000792">
    <property type="entry name" value="Tscrpt_reg_LuxR_C"/>
</dbReference>
<name>A0ABY3RQ64_9MICO</name>
<accession>A0ABY3RQ64</accession>
<evidence type="ECO:0000256" key="2">
    <source>
        <dbReference type="ARBA" id="ARBA00023125"/>
    </source>
</evidence>
<organism evidence="6 7">
    <name type="scientific">Microbacterium resistens</name>
    <dbReference type="NCBI Taxonomy" id="156977"/>
    <lineage>
        <taxon>Bacteria</taxon>
        <taxon>Bacillati</taxon>
        <taxon>Actinomycetota</taxon>
        <taxon>Actinomycetes</taxon>
        <taxon>Micrococcales</taxon>
        <taxon>Microbacteriaceae</taxon>
        <taxon>Microbacterium</taxon>
    </lineage>
</organism>
<dbReference type="PANTHER" id="PTHR44688">
    <property type="entry name" value="DNA-BINDING TRANSCRIPTIONAL ACTIVATOR DEVR_DOSR"/>
    <property type="match status" value="1"/>
</dbReference>
<sequence>MSDVEWASENLAVLGVPVAAHIAGRLASETLRDADVLREMAAQLTADQLAGREMLPKTLPVGPVLLDRAFEGLDGLSAAGRRLLMTAAFSVVDSIDVVLAAAATELDDVVSGPADGALRFAADGTFRFSDPRLRLALRKGADPEARIAIHRSLAKAMDARDFALATWHLAKSGMSVDGDLVRSLMHLASRLLKSGASSAAYYVATDVALRTSAEARARVELLRAQAALMSGADLSAIRVLGVLTENRDPVARERAAVLLRAARGFGDRDGANLGERLARQQLALAPAAATAADALHLAELAEIADARSEDPREADRLQARMFLALGRAVPEWPWQLRDGAVSPAVEAAVRLHQVGFLAHVGDVDGAGAVLRSALPRLPLAGMAGGALGGLLRQLKGVLPELSEATGAMLPAPGPGDQAAHTTAAAAGRRSSAVTRKTHPIPAAALPRLPEQLTDREQQIAQLVAAGRTNREIGAALDISDRTVEVHLGNIYRKLQVRGRLGLAAAVLA</sequence>
<gene>
    <name evidence="6" type="ORF">K8F61_09815</name>
</gene>
<dbReference type="Gene3D" id="1.10.10.10">
    <property type="entry name" value="Winged helix-like DNA-binding domain superfamily/Winged helix DNA-binding domain"/>
    <property type="match status" value="1"/>
</dbReference>
<keyword evidence="2" id="KW-0238">DNA-binding</keyword>
<evidence type="ECO:0000256" key="1">
    <source>
        <dbReference type="ARBA" id="ARBA00023015"/>
    </source>
</evidence>
<dbReference type="InterPro" id="IPR036388">
    <property type="entry name" value="WH-like_DNA-bd_sf"/>
</dbReference>
<proteinExistence type="predicted"/>
<keyword evidence="7" id="KW-1185">Reference proteome</keyword>
<dbReference type="PROSITE" id="PS50043">
    <property type="entry name" value="HTH_LUXR_2"/>
    <property type="match status" value="1"/>
</dbReference>
<dbReference type="EMBL" id="CP082781">
    <property type="protein sequence ID" value="UGS25005.1"/>
    <property type="molecule type" value="Genomic_DNA"/>
</dbReference>